<dbReference type="InterPro" id="IPR036890">
    <property type="entry name" value="HATPase_C_sf"/>
</dbReference>
<sequence length="453" mass="50532">MSDLNIISQFATAMLKAATLDDLLWAISKNIGETLGFDDCVIYLNDNNSLIQKAAFGIKNPTKRNLYNEIKIPVGKGIVGYVAQSQASEIVADTTVDHRYIWDEFSGKSELAVPIIYEDITIGVIDSESSLKNAYSHNDMEVLQIIANIAAPRIASAQYCSELKQTQSQLEETNDKLFNSLEQLKENQEVLVQNEKMVSIGLLAAGVAHEINNPLAFSISNVSYFKECIKDITNMHQVIFEHENISPKIKQQLQSINYMQSLEEITEVVGETANGLLRIKNIVSDLCGFARNEEKEVSNFDVNKGIKIVTNILKGEINNNCHLELDFGQIPDLYGNETKIHQVFMNIILNAVQASRNNGLISVKTYLDENFACIDITDNGLGIANENLQNIFTPFFTTKPVGQGTGLGLYICYKIITEEHGGQIKVFSNHHKTTFRIMLPLHSADQLNLHNLT</sequence>
<keyword evidence="4" id="KW-0175">Coiled coil</keyword>
<dbReference type="EC" id="2.7.13.3" evidence="2"/>
<evidence type="ECO:0000256" key="1">
    <source>
        <dbReference type="ARBA" id="ARBA00000085"/>
    </source>
</evidence>
<evidence type="ECO:0000313" key="6">
    <source>
        <dbReference type="EMBL" id="KGJ95091.1"/>
    </source>
</evidence>
<comment type="caution">
    <text evidence="6">The sequence shown here is derived from an EMBL/GenBank/DDBJ whole genome shotgun (WGS) entry which is preliminary data.</text>
</comment>
<dbReference type="SUPFAM" id="SSF47384">
    <property type="entry name" value="Homodimeric domain of signal transducing histidine kinase"/>
    <property type="match status" value="1"/>
</dbReference>
<dbReference type="CDD" id="cd00082">
    <property type="entry name" value="HisKA"/>
    <property type="match status" value="1"/>
</dbReference>
<dbReference type="GO" id="GO:0000155">
    <property type="term" value="F:phosphorelay sensor kinase activity"/>
    <property type="evidence" value="ECO:0007669"/>
    <property type="project" value="InterPro"/>
</dbReference>
<name>A0A099KWY5_COLPS</name>
<dbReference type="InterPro" id="IPR036097">
    <property type="entry name" value="HisK_dim/P_sf"/>
</dbReference>
<keyword evidence="6" id="KW-0418">Kinase</keyword>
<dbReference type="InterPro" id="IPR003018">
    <property type="entry name" value="GAF"/>
</dbReference>
<accession>A0A099KWY5</accession>
<dbReference type="SMART" id="SM00387">
    <property type="entry name" value="HATPase_c"/>
    <property type="match status" value="1"/>
</dbReference>
<dbReference type="InterPro" id="IPR003661">
    <property type="entry name" value="HisK_dim/P_dom"/>
</dbReference>
<dbReference type="Proteomes" id="UP000029868">
    <property type="component" value="Unassembled WGS sequence"/>
</dbReference>
<dbReference type="InterPro" id="IPR029016">
    <property type="entry name" value="GAF-like_dom_sf"/>
</dbReference>
<dbReference type="Gene3D" id="1.10.287.130">
    <property type="match status" value="1"/>
</dbReference>
<dbReference type="PANTHER" id="PTHR43065:SF50">
    <property type="entry name" value="HISTIDINE KINASE"/>
    <property type="match status" value="1"/>
</dbReference>
<dbReference type="Pfam" id="PF02518">
    <property type="entry name" value="HATPase_c"/>
    <property type="match status" value="1"/>
</dbReference>
<keyword evidence="6" id="KW-0808">Transferase</keyword>
<dbReference type="SUPFAM" id="SSF55874">
    <property type="entry name" value="ATPase domain of HSP90 chaperone/DNA topoisomerase II/histidine kinase"/>
    <property type="match status" value="1"/>
</dbReference>
<comment type="catalytic activity">
    <reaction evidence="1">
        <text>ATP + protein L-histidine = ADP + protein N-phospho-L-histidine.</text>
        <dbReference type="EC" id="2.7.13.3"/>
    </reaction>
</comment>
<dbReference type="SMART" id="SM00065">
    <property type="entry name" value="GAF"/>
    <property type="match status" value="1"/>
</dbReference>
<dbReference type="EMBL" id="JQEC01000015">
    <property type="protein sequence ID" value="KGJ95091.1"/>
    <property type="molecule type" value="Genomic_DNA"/>
</dbReference>
<evidence type="ECO:0000313" key="7">
    <source>
        <dbReference type="Proteomes" id="UP000029868"/>
    </source>
</evidence>
<keyword evidence="3" id="KW-0597">Phosphoprotein</keyword>
<evidence type="ECO:0000256" key="4">
    <source>
        <dbReference type="SAM" id="Coils"/>
    </source>
</evidence>
<dbReference type="InterPro" id="IPR003594">
    <property type="entry name" value="HATPase_dom"/>
</dbReference>
<dbReference type="SUPFAM" id="SSF55781">
    <property type="entry name" value="GAF domain-like"/>
    <property type="match status" value="1"/>
</dbReference>
<dbReference type="InterPro" id="IPR004358">
    <property type="entry name" value="Sig_transdc_His_kin-like_C"/>
</dbReference>
<dbReference type="PANTHER" id="PTHR43065">
    <property type="entry name" value="SENSOR HISTIDINE KINASE"/>
    <property type="match status" value="1"/>
</dbReference>
<proteinExistence type="predicted"/>
<dbReference type="PATRIC" id="fig|28229.3.peg.1480"/>
<dbReference type="Gene3D" id="3.30.565.10">
    <property type="entry name" value="Histidine kinase-like ATPase, C-terminal domain"/>
    <property type="match status" value="1"/>
</dbReference>
<dbReference type="PRINTS" id="PR00344">
    <property type="entry name" value="BCTRLSENSOR"/>
</dbReference>
<dbReference type="Pfam" id="PF01590">
    <property type="entry name" value="GAF"/>
    <property type="match status" value="1"/>
</dbReference>
<reference evidence="6 7" key="1">
    <citation type="submission" date="2014-08" db="EMBL/GenBank/DDBJ databases">
        <title>Genomic and Phenotypic Diversity of Colwellia psychrerythraea strains from Disparate Marine Basins.</title>
        <authorList>
            <person name="Techtmann S.M."/>
            <person name="Stelling S.C."/>
            <person name="Utturkar S.M."/>
            <person name="Alshibli N."/>
            <person name="Harris A."/>
            <person name="Brown S.D."/>
            <person name="Hazen T.C."/>
        </authorList>
    </citation>
    <scope>NUCLEOTIDE SEQUENCE [LARGE SCALE GENOMIC DNA]</scope>
    <source>
        <strain evidence="6 7">GAB14E</strain>
    </source>
</reference>
<feature type="coiled-coil region" evidence="4">
    <location>
        <begin position="156"/>
        <end position="194"/>
    </location>
</feature>
<evidence type="ECO:0000256" key="3">
    <source>
        <dbReference type="ARBA" id="ARBA00022553"/>
    </source>
</evidence>
<organism evidence="6 7">
    <name type="scientific">Colwellia psychrerythraea</name>
    <name type="common">Vibrio psychroerythus</name>
    <dbReference type="NCBI Taxonomy" id="28229"/>
    <lineage>
        <taxon>Bacteria</taxon>
        <taxon>Pseudomonadati</taxon>
        <taxon>Pseudomonadota</taxon>
        <taxon>Gammaproteobacteria</taxon>
        <taxon>Alteromonadales</taxon>
        <taxon>Colwelliaceae</taxon>
        <taxon>Colwellia</taxon>
    </lineage>
</organism>
<dbReference type="PROSITE" id="PS50109">
    <property type="entry name" value="HIS_KIN"/>
    <property type="match status" value="1"/>
</dbReference>
<protein>
    <recommendedName>
        <fullName evidence="2">histidine kinase</fullName>
        <ecNumber evidence="2">2.7.13.3</ecNumber>
    </recommendedName>
</protein>
<dbReference type="InterPro" id="IPR005467">
    <property type="entry name" value="His_kinase_dom"/>
</dbReference>
<gene>
    <name evidence="6" type="ORF">GAB14E_1873</name>
</gene>
<dbReference type="Gene3D" id="3.30.450.40">
    <property type="match status" value="1"/>
</dbReference>
<feature type="domain" description="Histidine kinase" evidence="5">
    <location>
        <begin position="206"/>
        <end position="443"/>
    </location>
</feature>
<dbReference type="AlphaFoldDB" id="A0A099KWY5"/>
<evidence type="ECO:0000259" key="5">
    <source>
        <dbReference type="PROSITE" id="PS50109"/>
    </source>
</evidence>
<evidence type="ECO:0000256" key="2">
    <source>
        <dbReference type="ARBA" id="ARBA00012438"/>
    </source>
</evidence>